<sequence>MLSPKRKTLLAVLFGLLGLLGLAALAAAYDWYLGRYQRTVLFDAADLRLPPGLEGPGPIRLVHFHDPACPCNVGNQQHLAELAERYAPQGVTFHAVQRPGSRGRLPPALTALQPLAALPGSEGLPGSPALAIWDRQGRLAYFGPYSAGATCTAANSFAEPVLDALLKGRPVRAGGTLAEGCFCAWQAP</sequence>
<evidence type="ECO:0000313" key="3">
    <source>
        <dbReference type="EMBL" id="SFK63622.1"/>
    </source>
</evidence>
<dbReference type="AlphaFoldDB" id="A0A1I4B3Z1"/>
<protein>
    <recommendedName>
        <fullName evidence="1">DUF6436 domain-containing protein</fullName>
    </recommendedName>
</protein>
<dbReference type="EMBL" id="FOKJ01000007">
    <property type="protein sequence ID" value="SFA90009.1"/>
    <property type="molecule type" value="Genomic_DNA"/>
</dbReference>
<reference evidence="2 4" key="1">
    <citation type="submission" date="2016-10" db="EMBL/GenBank/DDBJ databases">
        <authorList>
            <person name="Varghese N."/>
            <person name="Submissions S."/>
        </authorList>
    </citation>
    <scope>NUCLEOTIDE SEQUENCE [LARGE SCALE GENOMIC DNA]</scope>
    <source>
        <strain evidence="2 4">DSM 282</strain>
    </source>
</reference>
<dbReference type="SUPFAM" id="SSF52833">
    <property type="entry name" value="Thioredoxin-like"/>
    <property type="match status" value="1"/>
</dbReference>
<reference evidence="3 5" key="2">
    <citation type="submission" date="2016-10" db="EMBL/GenBank/DDBJ databases">
        <authorList>
            <person name="de Groot N.N."/>
        </authorList>
    </citation>
    <scope>NUCLEOTIDE SEQUENCE [LARGE SCALE GENOMIC DNA]</scope>
    <source>
        <strain evidence="3 5">DSM 381</strain>
    </source>
</reference>
<dbReference type="RefSeq" id="WP_090937390.1">
    <property type="nucleotide sequence ID" value="NZ_FOKJ01000007.1"/>
</dbReference>
<accession>A0A1I4B3Z1</accession>
<evidence type="ECO:0000313" key="5">
    <source>
        <dbReference type="Proteomes" id="UP000199579"/>
    </source>
</evidence>
<evidence type="ECO:0000313" key="4">
    <source>
        <dbReference type="Proteomes" id="UP000198861"/>
    </source>
</evidence>
<proteinExistence type="predicted"/>
<evidence type="ECO:0000313" key="2">
    <source>
        <dbReference type="EMBL" id="SFA90009.1"/>
    </source>
</evidence>
<dbReference type="InterPro" id="IPR036249">
    <property type="entry name" value="Thioredoxin-like_sf"/>
</dbReference>
<dbReference type="InterPro" id="IPR045494">
    <property type="entry name" value="DUF6436"/>
</dbReference>
<dbReference type="Proteomes" id="UP000199579">
    <property type="component" value="Unassembled WGS sequence"/>
</dbReference>
<evidence type="ECO:0000259" key="1">
    <source>
        <dbReference type="Pfam" id="PF20029"/>
    </source>
</evidence>
<keyword evidence="4" id="KW-1185">Reference proteome</keyword>
<organism evidence="3 5">
    <name type="scientific">Azotobacter beijerinckii</name>
    <dbReference type="NCBI Taxonomy" id="170623"/>
    <lineage>
        <taxon>Bacteria</taxon>
        <taxon>Pseudomonadati</taxon>
        <taxon>Pseudomonadota</taxon>
        <taxon>Gammaproteobacteria</taxon>
        <taxon>Pseudomonadales</taxon>
        <taxon>Pseudomonadaceae</taxon>
        <taxon>Azotobacter</taxon>
    </lineage>
</organism>
<gene>
    <name evidence="2" type="ORF">SAMN04244571_00726</name>
    <name evidence="3" type="ORF">SAMN04244574_01318</name>
</gene>
<dbReference type="Proteomes" id="UP000198861">
    <property type="component" value="Unassembled WGS sequence"/>
</dbReference>
<name>A0A1I4B3Z1_9GAMM</name>
<dbReference type="EMBL" id="FOSX01000014">
    <property type="protein sequence ID" value="SFK63622.1"/>
    <property type="molecule type" value="Genomic_DNA"/>
</dbReference>
<feature type="domain" description="DUF6436" evidence="1">
    <location>
        <begin position="39"/>
        <end position="185"/>
    </location>
</feature>
<dbReference type="Pfam" id="PF20029">
    <property type="entry name" value="DUF6436"/>
    <property type="match status" value="1"/>
</dbReference>